<comment type="caution">
    <text evidence="2">The sequence shown here is derived from an EMBL/GenBank/DDBJ whole genome shotgun (WGS) entry which is preliminary data.</text>
</comment>
<dbReference type="PANTHER" id="PTHR46732">
    <property type="entry name" value="ATP-DEPENDENT PROTEASE LA (LON) DOMAIN PROTEIN"/>
    <property type="match status" value="1"/>
</dbReference>
<evidence type="ECO:0000313" key="3">
    <source>
        <dbReference type="Proteomes" id="UP001597068"/>
    </source>
</evidence>
<dbReference type="Gene3D" id="2.30.130.40">
    <property type="entry name" value="LON domain-like"/>
    <property type="match status" value="1"/>
</dbReference>
<sequence length="217" mass="24146">MAEPPVQQMAMFPLGMALLPGELLPLQIFEPRYREMLAHCLESDEPQFGVVLIARGAEVGGLDERHMIATVARIVEHHVADDGRALVRCVGTERIRVVDWLPDDPYPRALVEEYPDEPIVSFGSESLDQQYSAVAESIRELFELVRSAGRTEARFDDSSDTDDLDDIDRAFRWAGQLPIGQADRFAILAAPSPLERIEALGEAVDSVTAAIRFQLMD</sequence>
<dbReference type="SMART" id="SM00464">
    <property type="entry name" value="LON"/>
    <property type="match status" value="1"/>
</dbReference>
<dbReference type="PROSITE" id="PS51787">
    <property type="entry name" value="LON_N"/>
    <property type="match status" value="1"/>
</dbReference>
<reference evidence="3" key="1">
    <citation type="journal article" date="2019" name="Int. J. Syst. Evol. Microbiol.">
        <title>The Global Catalogue of Microorganisms (GCM) 10K type strain sequencing project: providing services to taxonomists for standard genome sequencing and annotation.</title>
        <authorList>
            <consortium name="The Broad Institute Genomics Platform"/>
            <consortium name="The Broad Institute Genome Sequencing Center for Infectious Disease"/>
            <person name="Wu L."/>
            <person name="Ma J."/>
        </authorList>
    </citation>
    <scope>NUCLEOTIDE SEQUENCE [LARGE SCALE GENOMIC DNA]</scope>
    <source>
        <strain evidence="3">CCUG 50873</strain>
    </source>
</reference>
<name>A0ABW3G715_9NOCA</name>
<gene>
    <name evidence="2" type="ORF">ACFQ04_03710</name>
</gene>
<dbReference type="Pfam" id="PF02190">
    <property type="entry name" value="LON_substr_bdg"/>
    <property type="match status" value="1"/>
</dbReference>
<dbReference type="Proteomes" id="UP001597068">
    <property type="component" value="Unassembled WGS sequence"/>
</dbReference>
<proteinExistence type="predicted"/>
<dbReference type="RefSeq" id="WP_253647167.1">
    <property type="nucleotide sequence ID" value="NZ_BAAAMO010000002.1"/>
</dbReference>
<dbReference type="InterPro" id="IPR003111">
    <property type="entry name" value="Lon_prtase_N"/>
</dbReference>
<evidence type="ECO:0000259" key="1">
    <source>
        <dbReference type="PROSITE" id="PS51787"/>
    </source>
</evidence>
<organism evidence="2 3">
    <name type="scientific">Williamsia deligens</name>
    <dbReference type="NCBI Taxonomy" id="321325"/>
    <lineage>
        <taxon>Bacteria</taxon>
        <taxon>Bacillati</taxon>
        <taxon>Actinomycetota</taxon>
        <taxon>Actinomycetes</taxon>
        <taxon>Mycobacteriales</taxon>
        <taxon>Nocardiaceae</taxon>
        <taxon>Williamsia</taxon>
    </lineage>
</organism>
<dbReference type="EMBL" id="JBHTIL010000001">
    <property type="protein sequence ID" value="MFD0924836.1"/>
    <property type="molecule type" value="Genomic_DNA"/>
</dbReference>
<keyword evidence="3" id="KW-1185">Reference proteome</keyword>
<dbReference type="InterPro" id="IPR015947">
    <property type="entry name" value="PUA-like_sf"/>
</dbReference>
<evidence type="ECO:0000313" key="2">
    <source>
        <dbReference type="EMBL" id="MFD0924836.1"/>
    </source>
</evidence>
<protein>
    <submittedName>
        <fullName evidence="2">LON peptidase substrate-binding domain-containing protein</fullName>
    </submittedName>
</protein>
<dbReference type="SUPFAM" id="SSF88697">
    <property type="entry name" value="PUA domain-like"/>
    <property type="match status" value="1"/>
</dbReference>
<dbReference type="PANTHER" id="PTHR46732:SF8">
    <property type="entry name" value="ATP-DEPENDENT PROTEASE LA (LON) DOMAIN PROTEIN"/>
    <property type="match status" value="1"/>
</dbReference>
<dbReference type="InterPro" id="IPR046336">
    <property type="entry name" value="Lon_prtase_N_sf"/>
</dbReference>
<feature type="domain" description="Lon N-terminal" evidence="1">
    <location>
        <begin position="6"/>
        <end position="208"/>
    </location>
</feature>
<accession>A0ABW3G715</accession>